<comment type="similarity">
    <text evidence="1">Belongs to the short-chain dehydrogenases/reductases (SDR) family.</text>
</comment>
<gene>
    <name evidence="3" type="ORF">PGQ11_010173</name>
</gene>
<proteinExistence type="inferred from homology"/>
<dbReference type="Proteomes" id="UP001390339">
    <property type="component" value="Unassembled WGS sequence"/>
</dbReference>
<dbReference type="PANTHER" id="PTHR43899">
    <property type="entry name" value="RH59310P"/>
    <property type="match status" value="1"/>
</dbReference>
<evidence type="ECO:0000313" key="4">
    <source>
        <dbReference type="Proteomes" id="UP001390339"/>
    </source>
</evidence>
<evidence type="ECO:0000256" key="1">
    <source>
        <dbReference type="ARBA" id="ARBA00006484"/>
    </source>
</evidence>
<dbReference type="InterPro" id="IPR036291">
    <property type="entry name" value="NAD(P)-bd_dom_sf"/>
</dbReference>
<dbReference type="InterPro" id="IPR051019">
    <property type="entry name" value="VLCFA-Steroid_DH"/>
</dbReference>
<dbReference type="PRINTS" id="PR00081">
    <property type="entry name" value="GDHRDH"/>
</dbReference>
<organism evidence="3 4">
    <name type="scientific">Apiospora arundinis</name>
    <dbReference type="NCBI Taxonomy" id="335852"/>
    <lineage>
        <taxon>Eukaryota</taxon>
        <taxon>Fungi</taxon>
        <taxon>Dikarya</taxon>
        <taxon>Ascomycota</taxon>
        <taxon>Pezizomycotina</taxon>
        <taxon>Sordariomycetes</taxon>
        <taxon>Xylariomycetidae</taxon>
        <taxon>Amphisphaeriales</taxon>
        <taxon>Apiosporaceae</taxon>
        <taxon>Apiospora</taxon>
    </lineage>
</organism>
<dbReference type="PANTHER" id="PTHR43899:SF13">
    <property type="entry name" value="RH59310P"/>
    <property type="match status" value="1"/>
</dbReference>
<accession>A0ABR2I8W8</accession>
<evidence type="ECO:0000313" key="3">
    <source>
        <dbReference type="EMBL" id="KAK8859439.1"/>
    </source>
</evidence>
<reference evidence="3 4" key="1">
    <citation type="journal article" date="2024" name="IMA Fungus">
        <title>Apiospora arundinis, a panoply of carbohydrate-active enzymes and secondary metabolites.</title>
        <authorList>
            <person name="Sorensen T."/>
            <person name="Petersen C."/>
            <person name="Muurmann A.T."/>
            <person name="Christiansen J.V."/>
            <person name="Brundto M.L."/>
            <person name="Overgaard C.K."/>
            <person name="Boysen A.T."/>
            <person name="Wollenberg R.D."/>
            <person name="Larsen T.O."/>
            <person name="Sorensen J.L."/>
            <person name="Nielsen K.L."/>
            <person name="Sondergaard T.E."/>
        </authorList>
    </citation>
    <scope>NUCLEOTIDE SEQUENCE [LARGE SCALE GENOMIC DNA]</scope>
    <source>
        <strain evidence="3 4">AAU 773</strain>
    </source>
</reference>
<comment type="caution">
    <text evidence="3">The sequence shown here is derived from an EMBL/GenBank/DDBJ whole genome shotgun (WGS) entry which is preliminary data.</text>
</comment>
<keyword evidence="2" id="KW-0560">Oxidoreductase</keyword>
<dbReference type="EMBL" id="JAPCWZ010000006">
    <property type="protein sequence ID" value="KAK8859439.1"/>
    <property type="molecule type" value="Genomic_DNA"/>
</dbReference>
<dbReference type="SUPFAM" id="SSF51735">
    <property type="entry name" value="NAD(P)-binding Rossmann-fold domains"/>
    <property type="match status" value="1"/>
</dbReference>
<name>A0ABR2I8W8_9PEZI</name>
<evidence type="ECO:0000256" key="2">
    <source>
        <dbReference type="ARBA" id="ARBA00023002"/>
    </source>
</evidence>
<dbReference type="Pfam" id="PF00106">
    <property type="entry name" value="adh_short"/>
    <property type="match status" value="1"/>
</dbReference>
<dbReference type="InterPro" id="IPR002347">
    <property type="entry name" value="SDR_fam"/>
</dbReference>
<sequence length="326" mass="35480">MNIYNNYKPVNKPLAVLGALGAIYGLRIGYDLLHSVIPYLRPSKLDRYLETADGKTPWALVTGSNSGIGKAFANELAGRGFNIVLLGRSKDKLKATKAELQALHPGRKFRVVVTTPAQCTSASKVSFPDIASAVKDLNLNILVNNLGGAMPRAEFGTIDYYTTAELTEHINVMATFPTLLTSTLFPALMRNGPGLVINIGSFADEGIPYLPTYGPTKSFLMTSSKELAREVKCEGRDVEVLGLRVGLVSGTGLNKKPASFFEPDAADFVKAALARVGCGRTVIGAYWPHALQSGLVNMVPEFIKEKAIAWEISRRYIEERQRMAKQ</sequence>
<dbReference type="Gene3D" id="3.40.50.720">
    <property type="entry name" value="NAD(P)-binding Rossmann-like Domain"/>
    <property type="match status" value="1"/>
</dbReference>
<keyword evidence="4" id="KW-1185">Reference proteome</keyword>
<protein>
    <submittedName>
        <fullName evidence="3">Short chain dehydrogenase/reductase</fullName>
    </submittedName>
</protein>